<protein>
    <submittedName>
        <fullName evidence="2">Uncharacterized protein</fullName>
    </submittedName>
</protein>
<proteinExistence type="predicted"/>
<name>A0A4Z2EY57_9TELE</name>
<evidence type="ECO:0000256" key="1">
    <source>
        <dbReference type="SAM" id="MobiDB-lite"/>
    </source>
</evidence>
<feature type="compositionally biased region" description="Polar residues" evidence="1">
    <location>
        <begin position="20"/>
        <end position="30"/>
    </location>
</feature>
<reference evidence="2 3" key="1">
    <citation type="submission" date="2019-03" db="EMBL/GenBank/DDBJ databases">
        <title>First draft genome of Liparis tanakae, snailfish: a comprehensive survey of snailfish specific genes.</title>
        <authorList>
            <person name="Kim W."/>
            <person name="Song I."/>
            <person name="Jeong J.-H."/>
            <person name="Kim D."/>
            <person name="Kim S."/>
            <person name="Ryu S."/>
            <person name="Song J.Y."/>
            <person name="Lee S.K."/>
        </authorList>
    </citation>
    <scope>NUCLEOTIDE SEQUENCE [LARGE SCALE GENOMIC DNA]</scope>
    <source>
        <tissue evidence="2">Muscle</tissue>
    </source>
</reference>
<feature type="region of interest" description="Disordered" evidence="1">
    <location>
        <begin position="19"/>
        <end position="51"/>
    </location>
</feature>
<dbReference type="EMBL" id="SRLO01002093">
    <property type="protein sequence ID" value="TNN33906.1"/>
    <property type="molecule type" value="Genomic_DNA"/>
</dbReference>
<organism evidence="2 3">
    <name type="scientific">Liparis tanakae</name>
    <name type="common">Tanaka's snailfish</name>
    <dbReference type="NCBI Taxonomy" id="230148"/>
    <lineage>
        <taxon>Eukaryota</taxon>
        <taxon>Metazoa</taxon>
        <taxon>Chordata</taxon>
        <taxon>Craniata</taxon>
        <taxon>Vertebrata</taxon>
        <taxon>Euteleostomi</taxon>
        <taxon>Actinopterygii</taxon>
        <taxon>Neopterygii</taxon>
        <taxon>Teleostei</taxon>
        <taxon>Neoteleostei</taxon>
        <taxon>Acanthomorphata</taxon>
        <taxon>Eupercaria</taxon>
        <taxon>Perciformes</taxon>
        <taxon>Cottioidei</taxon>
        <taxon>Cottales</taxon>
        <taxon>Liparidae</taxon>
        <taxon>Liparis</taxon>
    </lineage>
</organism>
<evidence type="ECO:0000313" key="3">
    <source>
        <dbReference type="Proteomes" id="UP000314294"/>
    </source>
</evidence>
<evidence type="ECO:0000313" key="2">
    <source>
        <dbReference type="EMBL" id="TNN33906.1"/>
    </source>
</evidence>
<sequence>MHLGYTLAAAAVEWARAKSTPLTHTPSQNAAAGRPSAARPDRAPLAGIQALDRIVREKKS</sequence>
<dbReference type="Proteomes" id="UP000314294">
    <property type="component" value="Unassembled WGS sequence"/>
</dbReference>
<accession>A0A4Z2EY57</accession>
<comment type="caution">
    <text evidence="2">The sequence shown here is derived from an EMBL/GenBank/DDBJ whole genome shotgun (WGS) entry which is preliminary data.</text>
</comment>
<keyword evidence="3" id="KW-1185">Reference proteome</keyword>
<dbReference type="AlphaFoldDB" id="A0A4Z2EY57"/>
<gene>
    <name evidence="2" type="ORF">EYF80_055930</name>
</gene>